<evidence type="ECO:0000256" key="4">
    <source>
        <dbReference type="ARBA" id="ARBA00023242"/>
    </source>
</evidence>
<evidence type="ECO:0000313" key="7">
    <source>
        <dbReference type="Proteomes" id="UP000827092"/>
    </source>
</evidence>
<dbReference type="EMBL" id="JAFNEN010000102">
    <property type="protein sequence ID" value="KAG8194581.1"/>
    <property type="molecule type" value="Genomic_DNA"/>
</dbReference>
<dbReference type="GO" id="GO:0005737">
    <property type="term" value="C:cytoplasm"/>
    <property type="evidence" value="ECO:0007669"/>
    <property type="project" value="UniProtKB-SubCell"/>
</dbReference>
<dbReference type="InterPro" id="IPR029404">
    <property type="entry name" value="CDIN1"/>
</dbReference>
<protein>
    <recommendedName>
        <fullName evidence="5">CDAN1-interacting nuclease 1</fullName>
    </recommendedName>
</protein>
<dbReference type="GO" id="GO:0005634">
    <property type="term" value="C:nucleus"/>
    <property type="evidence" value="ECO:0007669"/>
    <property type="project" value="UniProtKB-SubCell"/>
</dbReference>
<evidence type="ECO:0000256" key="2">
    <source>
        <dbReference type="ARBA" id="ARBA00004496"/>
    </source>
</evidence>
<sequence>MKLSYYKQIIEKYRQIKKRDCFAELSASFPDVPLGTLISIVAQEHQRKVKKTYYFHAAPHKIADYYQRYLQKVEKSKRGCGFLLQIADEVDLSPALMAKLILDHHYNTILVQNSKEDNKVAESISKVKISELLRNTFLIQDKQLAAEVRMCILADRFYGSISDVIRNCIGQEHEIKLKEELTQLGFSFLDENQLRDKGYDKTPDIKLDIPIVVDGHIINWIESKASFGDEERHKEYLRDQYWSYCNRFGPGLVIYWSGYIEELNNCKEQGIVISDSIPTNITCMNPDILIKKTYAEKVL</sequence>
<keyword evidence="7" id="KW-1185">Reference proteome</keyword>
<evidence type="ECO:0000256" key="3">
    <source>
        <dbReference type="ARBA" id="ARBA00022490"/>
    </source>
</evidence>
<dbReference type="Proteomes" id="UP000827092">
    <property type="component" value="Unassembled WGS sequence"/>
</dbReference>
<comment type="caution">
    <text evidence="6">The sequence shown here is derived from an EMBL/GenBank/DDBJ whole genome shotgun (WGS) entry which is preliminary data.</text>
</comment>
<evidence type="ECO:0000313" key="6">
    <source>
        <dbReference type="EMBL" id="KAG8194581.1"/>
    </source>
</evidence>
<dbReference type="Pfam" id="PF14811">
    <property type="entry name" value="TPD"/>
    <property type="match status" value="1"/>
</dbReference>
<comment type="subcellular location">
    <subcellularLocation>
        <location evidence="2">Cytoplasm</location>
    </subcellularLocation>
    <subcellularLocation>
        <location evidence="1">Nucleus</location>
    </subcellularLocation>
</comment>
<dbReference type="PANTHER" id="PTHR31661:SF1">
    <property type="entry name" value="CDAN1-INTERACTING NUCLEASE 1"/>
    <property type="match status" value="1"/>
</dbReference>
<proteinExistence type="predicted"/>
<accession>A0AAV6VFU3</accession>
<evidence type="ECO:0000256" key="5">
    <source>
        <dbReference type="ARBA" id="ARBA00023480"/>
    </source>
</evidence>
<dbReference type="PANTHER" id="PTHR31661">
    <property type="entry name" value="SIMILAR TO CDNA SEQUENCE BC052040"/>
    <property type="match status" value="1"/>
</dbReference>
<keyword evidence="4" id="KW-0539">Nucleus</keyword>
<organism evidence="6 7">
    <name type="scientific">Oedothorax gibbosus</name>
    <dbReference type="NCBI Taxonomy" id="931172"/>
    <lineage>
        <taxon>Eukaryota</taxon>
        <taxon>Metazoa</taxon>
        <taxon>Ecdysozoa</taxon>
        <taxon>Arthropoda</taxon>
        <taxon>Chelicerata</taxon>
        <taxon>Arachnida</taxon>
        <taxon>Araneae</taxon>
        <taxon>Araneomorphae</taxon>
        <taxon>Entelegynae</taxon>
        <taxon>Araneoidea</taxon>
        <taxon>Linyphiidae</taxon>
        <taxon>Erigoninae</taxon>
        <taxon>Oedothorax</taxon>
    </lineage>
</organism>
<name>A0AAV6VFU3_9ARAC</name>
<keyword evidence="3" id="KW-0963">Cytoplasm</keyword>
<evidence type="ECO:0000256" key="1">
    <source>
        <dbReference type="ARBA" id="ARBA00004123"/>
    </source>
</evidence>
<reference evidence="6 7" key="1">
    <citation type="journal article" date="2022" name="Nat. Ecol. Evol.">
        <title>A masculinizing supergene underlies an exaggerated male reproductive morph in a spider.</title>
        <authorList>
            <person name="Hendrickx F."/>
            <person name="De Corte Z."/>
            <person name="Sonet G."/>
            <person name="Van Belleghem S.M."/>
            <person name="Kostlbacher S."/>
            <person name="Vangestel C."/>
        </authorList>
    </citation>
    <scope>NUCLEOTIDE SEQUENCE [LARGE SCALE GENOMIC DNA]</scope>
    <source>
        <strain evidence="6">W744_W776</strain>
    </source>
</reference>
<dbReference type="AlphaFoldDB" id="A0AAV6VFU3"/>
<gene>
    <name evidence="6" type="ORF">JTE90_013319</name>
</gene>